<dbReference type="InterPro" id="IPR011430">
    <property type="entry name" value="UTP20_N"/>
</dbReference>
<evidence type="ECO:0000313" key="3">
    <source>
        <dbReference type="EMBL" id="CAI9571314.1"/>
    </source>
</evidence>
<feature type="region of interest" description="Disordered" evidence="1">
    <location>
        <begin position="100"/>
        <end position="148"/>
    </location>
</feature>
<feature type="compositionally biased region" description="Acidic residues" evidence="1">
    <location>
        <begin position="120"/>
        <end position="138"/>
    </location>
</feature>
<keyword evidence="4" id="KW-1185">Reference proteome</keyword>
<protein>
    <recommendedName>
        <fullName evidence="2">U3 small nucleolar RNA-associated protein 20 N-terminal domain-containing protein</fullName>
    </recommendedName>
</protein>
<accession>A0ABN9DFJ1</accession>
<reference evidence="3" key="1">
    <citation type="submission" date="2023-05" db="EMBL/GenBank/DDBJ databases">
        <authorList>
            <person name="Stuckert A."/>
        </authorList>
    </citation>
    <scope>NUCLEOTIDE SEQUENCE</scope>
</reference>
<name>A0ABN9DFJ1_9NEOB</name>
<gene>
    <name evidence="3" type="ORF">SPARVUS_LOCUS7227970</name>
</gene>
<sequence>KELQEEELNEEAPNSQIHGIDVSNAGDVGILYVDMLKCKTDLNYRTDYTNFRFLLWKAMSLFPDRVEPRSRELSPLLLRFISNEYYPADFLVAPSQDLRKKGKDNAKSGVEAKSGAEESVTLEEDAVMEEEDNAESDEPYNTGLQTKKTRRAASKQLIEHLKVFSKFSNPRALFLEPKLHDLYTQLLCHQDQNVQKVALDCVLSYKHPHILPYKENLQRLLEDKSFKEEIVNFSISEENAIVKPMHRSDLIPVLLRILYGRMRSKTGSKTQGRSAA</sequence>
<organism evidence="3 4">
    <name type="scientific">Staurois parvus</name>
    <dbReference type="NCBI Taxonomy" id="386267"/>
    <lineage>
        <taxon>Eukaryota</taxon>
        <taxon>Metazoa</taxon>
        <taxon>Chordata</taxon>
        <taxon>Craniata</taxon>
        <taxon>Vertebrata</taxon>
        <taxon>Euteleostomi</taxon>
        <taxon>Amphibia</taxon>
        <taxon>Batrachia</taxon>
        <taxon>Anura</taxon>
        <taxon>Neobatrachia</taxon>
        <taxon>Ranoidea</taxon>
        <taxon>Ranidae</taxon>
        <taxon>Staurois</taxon>
    </lineage>
</organism>
<dbReference type="Proteomes" id="UP001162483">
    <property type="component" value="Unassembled WGS sequence"/>
</dbReference>
<evidence type="ECO:0000256" key="1">
    <source>
        <dbReference type="SAM" id="MobiDB-lite"/>
    </source>
</evidence>
<dbReference type="EMBL" id="CATNWA010014393">
    <property type="protein sequence ID" value="CAI9571314.1"/>
    <property type="molecule type" value="Genomic_DNA"/>
</dbReference>
<proteinExistence type="predicted"/>
<evidence type="ECO:0000259" key="2">
    <source>
        <dbReference type="Pfam" id="PF07539"/>
    </source>
</evidence>
<comment type="caution">
    <text evidence="3">The sequence shown here is derived from an EMBL/GenBank/DDBJ whole genome shotgun (WGS) entry which is preliminary data.</text>
</comment>
<dbReference type="Pfam" id="PF07539">
    <property type="entry name" value="UTP20_N"/>
    <property type="match status" value="1"/>
</dbReference>
<feature type="non-terminal residue" evidence="3">
    <location>
        <position position="1"/>
    </location>
</feature>
<dbReference type="InterPro" id="IPR016024">
    <property type="entry name" value="ARM-type_fold"/>
</dbReference>
<dbReference type="SUPFAM" id="SSF48371">
    <property type="entry name" value="ARM repeat"/>
    <property type="match status" value="1"/>
</dbReference>
<dbReference type="PANTHER" id="PTHR17695:SF11">
    <property type="entry name" value="SMALL SUBUNIT PROCESSOME COMPONENT 20 HOMOLOG"/>
    <property type="match status" value="1"/>
</dbReference>
<feature type="non-terminal residue" evidence="3">
    <location>
        <position position="276"/>
    </location>
</feature>
<feature type="domain" description="U3 small nucleolar RNA-associated protein 20 N-terminal" evidence="2">
    <location>
        <begin position="152"/>
        <end position="273"/>
    </location>
</feature>
<evidence type="ECO:0000313" key="4">
    <source>
        <dbReference type="Proteomes" id="UP001162483"/>
    </source>
</evidence>
<dbReference type="PANTHER" id="PTHR17695">
    <property type="entry name" value="SMALL SUBUNIT PROCESSOME COMPONENT 20 HOMOLOG"/>
    <property type="match status" value="1"/>
</dbReference>
<dbReference type="InterPro" id="IPR052575">
    <property type="entry name" value="SSU_processome_comp_20"/>
</dbReference>